<dbReference type="InterPro" id="IPR003593">
    <property type="entry name" value="AAA+_ATPase"/>
</dbReference>
<evidence type="ECO:0000256" key="4">
    <source>
        <dbReference type="ARBA" id="ARBA00022737"/>
    </source>
</evidence>
<dbReference type="InterPro" id="IPR017871">
    <property type="entry name" value="ABC_transporter-like_CS"/>
</dbReference>
<gene>
    <name evidence="14" type="ORF">JKP88DRAFT_162854</name>
</gene>
<keyword evidence="14" id="KW-0378">Hydrolase</keyword>
<dbReference type="OrthoDB" id="6500128at2759"/>
<dbReference type="GO" id="GO:0015421">
    <property type="term" value="F:ABC-type oligopeptide transporter activity"/>
    <property type="evidence" value="ECO:0007669"/>
    <property type="project" value="TreeGrafter"/>
</dbReference>
<keyword evidence="3 11" id="KW-0812">Transmembrane</keyword>
<evidence type="ECO:0000256" key="10">
    <source>
        <dbReference type="ARBA" id="ARBA00023180"/>
    </source>
</evidence>
<dbReference type="Gene3D" id="3.40.50.300">
    <property type="entry name" value="P-loop containing nucleotide triphosphate hydrolases"/>
    <property type="match status" value="1"/>
</dbReference>
<dbReference type="GO" id="GO:0005524">
    <property type="term" value="F:ATP binding"/>
    <property type="evidence" value="ECO:0007669"/>
    <property type="project" value="UniProtKB-KW"/>
</dbReference>
<dbReference type="GO" id="GO:0090374">
    <property type="term" value="P:oligopeptide export from mitochondrion"/>
    <property type="evidence" value="ECO:0007669"/>
    <property type="project" value="TreeGrafter"/>
</dbReference>
<protein>
    <submittedName>
        <fullName evidence="14">P-loop containing nucleoside triphosphate hydrolase protein</fullName>
    </submittedName>
</protein>
<keyword evidence="4" id="KW-0677">Repeat</keyword>
<evidence type="ECO:0000256" key="1">
    <source>
        <dbReference type="ARBA" id="ARBA00004141"/>
    </source>
</evidence>
<evidence type="ECO:0000256" key="8">
    <source>
        <dbReference type="ARBA" id="ARBA00022989"/>
    </source>
</evidence>
<feature type="domain" description="ABC transmembrane type-1" evidence="13">
    <location>
        <begin position="1"/>
        <end position="268"/>
    </location>
</feature>
<dbReference type="Pfam" id="PF00664">
    <property type="entry name" value="ABC_membrane"/>
    <property type="match status" value="1"/>
</dbReference>
<keyword evidence="8 11" id="KW-1133">Transmembrane helix</keyword>
<dbReference type="EMBL" id="JAFCMP010000146">
    <property type="protein sequence ID" value="KAG5184961.1"/>
    <property type="molecule type" value="Genomic_DNA"/>
</dbReference>
<reference evidence="14" key="1">
    <citation type="submission" date="2021-02" db="EMBL/GenBank/DDBJ databases">
        <title>First Annotated Genome of the Yellow-green Alga Tribonema minus.</title>
        <authorList>
            <person name="Mahan K.M."/>
        </authorList>
    </citation>
    <scope>NUCLEOTIDE SEQUENCE</scope>
    <source>
        <strain evidence="14">UTEX B ZZ1240</strain>
    </source>
</reference>
<dbReference type="InterPro" id="IPR039421">
    <property type="entry name" value="Type_1_exporter"/>
</dbReference>
<dbReference type="Gene3D" id="1.20.1560.10">
    <property type="entry name" value="ABC transporter type 1, transmembrane domain"/>
    <property type="match status" value="1"/>
</dbReference>
<name>A0A836CIL4_9STRA</name>
<evidence type="ECO:0000256" key="2">
    <source>
        <dbReference type="ARBA" id="ARBA00022448"/>
    </source>
</evidence>
<proteinExistence type="predicted"/>
<keyword evidence="10" id="KW-0325">Glycoprotein</keyword>
<keyword evidence="9 11" id="KW-0472">Membrane</keyword>
<feature type="transmembrane region" description="Helical" evidence="11">
    <location>
        <begin position="21"/>
        <end position="46"/>
    </location>
</feature>
<dbReference type="GO" id="GO:0016887">
    <property type="term" value="F:ATP hydrolysis activity"/>
    <property type="evidence" value="ECO:0007669"/>
    <property type="project" value="InterPro"/>
</dbReference>
<dbReference type="PANTHER" id="PTHR43394:SF1">
    <property type="entry name" value="ATP-BINDING CASSETTE SUB-FAMILY B MEMBER 10, MITOCHONDRIAL"/>
    <property type="match status" value="1"/>
</dbReference>
<evidence type="ECO:0000256" key="7">
    <source>
        <dbReference type="ARBA" id="ARBA00022967"/>
    </source>
</evidence>
<keyword evidence="6" id="KW-0067">ATP-binding</keyword>
<evidence type="ECO:0000256" key="3">
    <source>
        <dbReference type="ARBA" id="ARBA00022692"/>
    </source>
</evidence>
<dbReference type="PROSITE" id="PS50929">
    <property type="entry name" value="ABC_TM1F"/>
    <property type="match status" value="1"/>
</dbReference>
<organism evidence="14 15">
    <name type="scientific">Tribonema minus</name>
    <dbReference type="NCBI Taxonomy" id="303371"/>
    <lineage>
        <taxon>Eukaryota</taxon>
        <taxon>Sar</taxon>
        <taxon>Stramenopiles</taxon>
        <taxon>Ochrophyta</taxon>
        <taxon>PX clade</taxon>
        <taxon>Xanthophyceae</taxon>
        <taxon>Tribonematales</taxon>
        <taxon>Tribonemataceae</taxon>
        <taxon>Tribonema</taxon>
    </lineage>
</organism>
<feature type="transmembrane region" description="Helical" evidence="11">
    <location>
        <begin position="107"/>
        <end position="134"/>
    </location>
</feature>
<dbReference type="SUPFAM" id="SSF90123">
    <property type="entry name" value="ABC transporter transmembrane region"/>
    <property type="match status" value="1"/>
</dbReference>
<feature type="transmembrane region" description="Helical" evidence="11">
    <location>
        <begin position="202"/>
        <end position="222"/>
    </location>
</feature>
<keyword evidence="2" id="KW-0813">Transport</keyword>
<evidence type="ECO:0000256" key="6">
    <source>
        <dbReference type="ARBA" id="ARBA00022840"/>
    </source>
</evidence>
<dbReference type="AlphaFoldDB" id="A0A836CIL4"/>
<evidence type="ECO:0000259" key="13">
    <source>
        <dbReference type="PROSITE" id="PS50929"/>
    </source>
</evidence>
<evidence type="ECO:0000313" key="15">
    <source>
        <dbReference type="Proteomes" id="UP000664859"/>
    </source>
</evidence>
<evidence type="ECO:0000256" key="11">
    <source>
        <dbReference type="SAM" id="Phobius"/>
    </source>
</evidence>
<dbReference type="InterPro" id="IPR027417">
    <property type="entry name" value="P-loop_NTPase"/>
</dbReference>
<evidence type="ECO:0000259" key="12">
    <source>
        <dbReference type="PROSITE" id="PS50893"/>
    </source>
</evidence>
<evidence type="ECO:0000313" key="14">
    <source>
        <dbReference type="EMBL" id="KAG5184961.1"/>
    </source>
</evidence>
<dbReference type="SMART" id="SM00382">
    <property type="entry name" value="AAA"/>
    <property type="match status" value="1"/>
</dbReference>
<keyword evidence="5" id="KW-0547">Nucleotide-binding</keyword>
<comment type="caution">
    <text evidence="14">The sequence shown here is derived from an EMBL/GenBank/DDBJ whole genome shotgun (WGS) entry which is preliminary data.</text>
</comment>
<dbReference type="InterPro" id="IPR011527">
    <property type="entry name" value="ABC1_TM_dom"/>
</dbReference>
<dbReference type="InterPro" id="IPR003439">
    <property type="entry name" value="ABC_transporter-like_ATP-bd"/>
</dbReference>
<feature type="domain" description="ABC transporter" evidence="12">
    <location>
        <begin position="303"/>
        <end position="541"/>
    </location>
</feature>
<dbReference type="GO" id="GO:0005743">
    <property type="term" value="C:mitochondrial inner membrane"/>
    <property type="evidence" value="ECO:0007669"/>
    <property type="project" value="TreeGrafter"/>
</dbReference>
<accession>A0A836CIL4</accession>
<evidence type="ECO:0000256" key="5">
    <source>
        <dbReference type="ARBA" id="ARBA00022741"/>
    </source>
</evidence>
<dbReference type="Pfam" id="PF00005">
    <property type="entry name" value="ABC_tran"/>
    <property type="match status" value="1"/>
</dbReference>
<dbReference type="PANTHER" id="PTHR43394">
    <property type="entry name" value="ATP-DEPENDENT PERMEASE MDL1, MITOCHONDRIAL"/>
    <property type="match status" value="1"/>
</dbReference>
<keyword evidence="15" id="KW-1185">Reference proteome</keyword>
<feature type="transmembrane region" description="Helical" evidence="11">
    <location>
        <begin position="242"/>
        <end position="266"/>
    </location>
</feature>
<dbReference type="FunFam" id="3.40.50.300:FF:000479">
    <property type="entry name" value="Multidrug resistance protein 1A"/>
    <property type="match status" value="1"/>
</dbReference>
<evidence type="ECO:0000256" key="9">
    <source>
        <dbReference type="ARBA" id="ARBA00023136"/>
    </source>
</evidence>
<dbReference type="Proteomes" id="UP000664859">
    <property type="component" value="Unassembled WGS sequence"/>
</dbReference>
<keyword evidence="7" id="KW-1278">Translocase</keyword>
<dbReference type="InterPro" id="IPR036640">
    <property type="entry name" value="ABC1_TM_sf"/>
</dbReference>
<comment type="subcellular location">
    <subcellularLocation>
        <location evidence="1">Membrane</location>
        <topology evidence="1">Multi-pass membrane protein</topology>
    </subcellularLocation>
</comment>
<dbReference type="PROSITE" id="PS50893">
    <property type="entry name" value="ABC_TRANSPORTER_2"/>
    <property type="match status" value="1"/>
</dbReference>
<dbReference type="PROSITE" id="PS00211">
    <property type="entry name" value="ABC_TRANSPORTER_1"/>
    <property type="match status" value="1"/>
</dbReference>
<dbReference type="SUPFAM" id="SSF52540">
    <property type="entry name" value="P-loop containing nucleoside triphosphate hydrolases"/>
    <property type="match status" value="1"/>
</dbReference>
<sequence>MFIDDANLFDPAAIQSRVDNTCVFLVGLGMVAIVCGTTAVACWTAAGERQMTCINTAYMKADPAWFDSHNPGEIPGAFAANMASIQEAITRKAAELIFNGSYMISSLVVAVIGNASMAGVTLVSLPLIIAGTVLEMRAASNAHRAEEKNYSMAGAVAFEAIGSIRTGASQCSESLDMARYNDHVAAAEAATSKSALQVGFGWAVRLCALQLAYIAIFLYAIAQVSADIGDGCAQDCATGGSVMTTVICVVQAAVALSSLVQCLLALRRAYAAAASVFAVIDRVPAVDAYSLQGTRIAELQGALSIEFVKFSYPSRAEEMVFDGLSLSIAAGESLALVGPSGDGKSSLVKLILRLYDASAGRICLDGVDIKALNVAWLRNIIGHVGQEPVLLSGSIRDNIAHGLPGAQEADIIAAAKAADAHAFISRFPGGYDTDVGEEGAQLSGGQKQRLAIARAIIKKPTVLLLDEATSALDNESERAVQAVLDRIRGAKALTTVTIARRLSTTDTCSRIAVIDGGRVTELGTREELLAFGGVYCALRAAQASGAAVHHTHCSAATTLSTVNVAASGPGIVQGTASALAVPVHL</sequence>